<protein>
    <submittedName>
        <fullName evidence="1">Uncharacterized protein</fullName>
    </submittedName>
</protein>
<dbReference type="RefSeq" id="WP_158079600.1">
    <property type="nucleotide sequence ID" value="NZ_CP030241.1"/>
</dbReference>
<dbReference type="EMBL" id="UGPZ01000002">
    <property type="protein sequence ID" value="STY90224.1"/>
    <property type="molecule type" value="Genomic_DNA"/>
</dbReference>
<reference evidence="2 5" key="2">
    <citation type="journal article" date="2022" name="BMC Microbiol.">
        <title>Whole genome sequencing of Moraxella bovis strains from North America reveals two genotypes with different genetic determinants.</title>
        <authorList>
            <person name="Wynn E.L."/>
            <person name="Hille M.M."/>
            <person name="Loy J.D."/>
            <person name="Schuller G."/>
            <person name="Kuhn K.L."/>
            <person name="Dickey A.M."/>
            <person name="Bono J.L."/>
            <person name="Clawson M.L."/>
        </authorList>
    </citation>
    <scope>NUCLEOTIDE SEQUENCE</scope>
    <source>
        <strain evidence="2">SAM102599</strain>
        <strain evidence="3 5">SAM57978</strain>
    </source>
</reference>
<accession>A0A378PP28</accession>
<dbReference type="Proteomes" id="UP000254133">
    <property type="component" value="Unassembled WGS sequence"/>
</dbReference>
<dbReference type="GeneID" id="77187745"/>
<dbReference type="Proteomes" id="UP001163632">
    <property type="component" value="Chromosome"/>
</dbReference>
<keyword evidence="6" id="KW-1185">Reference proteome</keyword>
<dbReference type="AlphaFoldDB" id="A0A378PP28"/>
<proteinExistence type="predicted"/>
<sequence length="53" mass="5706">MKTALLIIDVQNEYFASAGGKFDQFNVDTIAQNIAGTPKLPSKTESLSLAFSI</sequence>
<evidence type="ECO:0000313" key="2">
    <source>
        <dbReference type="EMBL" id="UZA02653.1"/>
    </source>
</evidence>
<evidence type="ECO:0000313" key="4">
    <source>
        <dbReference type="Proteomes" id="UP000254133"/>
    </source>
</evidence>
<gene>
    <name evidence="2" type="ORF">LP092_11940</name>
    <name evidence="3" type="ORF">LP129_03080</name>
    <name evidence="1" type="ORF">NCTC9426_00231</name>
</gene>
<evidence type="ECO:0000313" key="3">
    <source>
        <dbReference type="EMBL" id="UZA52150.1"/>
    </source>
</evidence>
<organism evidence="1 4">
    <name type="scientific">Moraxella bovis</name>
    <dbReference type="NCBI Taxonomy" id="476"/>
    <lineage>
        <taxon>Bacteria</taxon>
        <taxon>Pseudomonadati</taxon>
        <taxon>Pseudomonadota</taxon>
        <taxon>Gammaproteobacteria</taxon>
        <taxon>Moraxellales</taxon>
        <taxon>Moraxellaceae</taxon>
        <taxon>Moraxella</taxon>
    </lineage>
</organism>
<dbReference type="SUPFAM" id="SSF52499">
    <property type="entry name" value="Isochorismatase-like hydrolases"/>
    <property type="match status" value="1"/>
</dbReference>
<reference evidence="1 4" key="1">
    <citation type="submission" date="2018-06" db="EMBL/GenBank/DDBJ databases">
        <authorList>
            <consortium name="Pathogen Informatics"/>
            <person name="Doyle S."/>
        </authorList>
    </citation>
    <scope>NUCLEOTIDE SEQUENCE [LARGE SCALE GENOMIC DNA]</scope>
    <source>
        <strain evidence="1 4">NCTC9426</strain>
    </source>
</reference>
<dbReference type="InterPro" id="IPR036380">
    <property type="entry name" value="Isochorismatase-like_sf"/>
</dbReference>
<dbReference type="EMBL" id="CP087781">
    <property type="protein sequence ID" value="UZA52150.1"/>
    <property type="molecule type" value="Genomic_DNA"/>
</dbReference>
<dbReference type="EMBL" id="CP087830">
    <property type="protein sequence ID" value="UZA02653.1"/>
    <property type="molecule type" value="Genomic_DNA"/>
</dbReference>
<evidence type="ECO:0000313" key="1">
    <source>
        <dbReference type="EMBL" id="STY90224.1"/>
    </source>
</evidence>
<dbReference type="Proteomes" id="UP001163283">
    <property type="component" value="Chromosome"/>
</dbReference>
<evidence type="ECO:0000313" key="5">
    <source>
        <dbReference type="Proteomes" id="UP001163283"/>
    </source>
</evidence>
<name>A0A378PP28_MORBO</name>
<evidence type="ECO:0000313" key="6">
    <source>
        <dbReference type="Proteomes" id="UP001163632"/>
    </source>
</evidence>